<feature type="chain" id="PRO_5002605821" evidence="1">
    <location>
        <begin position="25"/>
        <end position="257"/>
    </location>
</feature>
<dbReference type="GO" id="GO:0006508">
    <property type="term" value="P:proteolysis"/>
    <property type="evidence" value="ECO:0007669"/>
    <property type="project" value="UniProtKB-KW"/>
</dbReference>
<keyword evidence="3" id="KW-1185">Reference proteome</keyword>
<dbReference type="Proteomes" id="UP000001364">
    <property type="component" value="Chromosome"/>
</dbReference>
<keyword evidence="2" id="KW-0645">Protease</keyword>
<sequence length="257" mass="26782">MRSRVSFLIAFAALPWATLGVAHAGETRCWFENGAVIAPAAIGDMAGDYVVDLSAPRTLLHNTKAQMAGITTEAVTLPVQIAGLKASAVTVTIADLDDRGAGFVTPIAGVIGMDVLAGHSIEIDFSACQVRIDQPWRARRQVVLPVEVIDGLPTIAAAVSDGPTARSGAFAIDTASRAMARLSTREGRVAGKLDVNARHKAPARLRALSIAGVLAENVPATLAEDLPEGVSGTLGTALWARHRLRLSADARTLSIAP</sequence>
<dbReference type="EMBL" id="CP001340">
    <property type="protein sequence ID" value="ACL93973.1"/>
    <property type="molecule type" value="Genomic_DNA"/>
</dbReference>
<dbReference type="AlphaFoldDB" id="A0A0H3C3W8"/>
<dbReference type="HOGENOM" id="CLU_1080504_0_0_5"/>
<keyword evidence="1" id="KW-0732">Signal</keyword>
<keyword evidence="2" id="KW-0378">Hydrolase</keyword>
<dbReference type="PATRIC" id="fig|565050.3.peg.498"/>
<dbReference type="GeneID" id="7332198"/>
<evidence type="ECO:0000313" key="3">
    <source>
        <dbReference type="Proteomes" id="UP000001364"/>
    </source>
</evidence>
<feature type="signal peptide" evidence="1">
    <location>
        <begin position="1"/>
        <end position="24"/>
    </location>
</feature>
<evidence type="ECO:0000313" key="2">
    <source>
        <dbReference type="EMBL" id="ACL93973.1"/>
    </source>
</evidence>
<dbReference type="RefSeq" id="WP_010918363.1">
    <property type="nucleotide sequence ID" value="NC_011916.1"/>
</dbReference>
<dbReference type="KEGG" id="ccs:CCNA_00508"/>
<dbReference type="GO" id="GO:0008233">
    <property type="term" value="F:peptidase activity"/>
    <property type="evidence" value="ECO:0007669"/>
    <property type="project" value="UniProtKB-KW"/>
</dbReference>
<dbReference type="RefSeq" id="YP_002515881.1">
    <property type="nucleotide sequence ID" value="NC_011916.1"/>
</dbReference>
<name>A0A0H3C3W8_CAUVN</name>
<accession>A0A0H3C3W8</accession>
<evidence type="ECO:0000256" key="1">
    <source>
        <dbReference type="SAM" id="SignalP"/>
    </source>
</evidence>
<reference evidence="2 3" key="1">
    <citation type="journal article" date="2010" name="J. Bacteriol.">
        <title>The genetic basis of laboratory adaptation in Caulobacter crescentus.</title>
        <authorList>
            <person name="Marks M.E."/>
            <person name="Castro-Rojas C.M."/>
            <person name="Teiling C."/>
            <person name="Du L."/>
            <person name="Kapatral V."/>
            <person name="Walunas T.L."/>
            <person name="Crosson S."/>
        </authorList>
    </citation>
    <scope>NUCLEOTIDE SEQUENCE [LARGE SCALE GENOMIC DNA]</scope>
    <source>
        <strain evidence="3">NA1000 / CB15N</strain>
    </source>
</reference>
<protein>
    <submittedName>
        <fullName evidence="2">Aspartate protease</fullName>
    </submittedName>
</protein>
<gene>
    <name evidence="2" type="ordered locus">CCNA_00508</name>
</gene>
<organism evidence="2 3">
    <name type="scientific">Caulobacter vibrioides (strain NA1000 / CB15N)</name>
    <name type="common">Caulobacter crescentus</name>
    <dbReference type="NCBI Taxonomy" id="565050"/>
    <lineage>
        <taxon>Bacteria</taxon>
        <taxon>Pseudomonadati</taxon>
        <taxon>Pseudomonadota</taxon>
        <taxon>Alphaproteobacteria</taxon>
        <taxon>Caulobacterales</taxon>
        <taxon>Caulobacteraceae</taxon>
        <taxon>Caulobacter</taxon>
    </lineage>
</organism>
<dbReference type="OrthoDB" id="7187628at2"/>
<proteinExistence type="predicted"/>